<reference evidence="4 5" key="1">
    <citation type="journal article" date="2019" name="Phytopathology">
        <title>A Novel Group of Rhizobium tumorigenes-Like Agrobacteria Associated with Crown Gall Disease of Rhododendron and Blueberry.</title>
        <authorList>
            <person name="Kuzmanovic N."/>
            <person name="Behrens P."/>
            <person name="Idczak E."/>
            <person name="Wagner S."/>
            <person name="Gotz M."/>
            <person name="Sproer C."/>
            <person name="Bunk B."/>
            <person name="Overmann J."/>
            <person name="Smalla K."/>
        </authorList>
    </citation>
    <scope>NUCLEOTIDE SEQUENCE [LARGE SCALE GENOMIC DNA]</scope>
    <source>
        <strain evidence="5">rho-6.2</strain>
    </source>
</reference>
<organism evidence="4 5">
    <name type="scientific">Rhizobium rhododendri</name>
    <dbReference type="NCBI Taxonomy" id="2506430"/>
    <lineage>
        <taxon>Bacteria</taxon>
        <taxon>Pseudomonadati</taxon>
        <taxon>Pseudomonadota</taxon>
        <taxon>Alphaproteobacteria</taxon>
        <taxon>Hyphomicrobiales</taxon>
        <taxon>Rhizobiaceae</taxon>
        <taxon>Rhizobium/Agrobacterium group</taxon>
        <taxon>Rhizobium</taxon>
    </lineage>
</organism>
<reference evidence="4 5" key="2">
    <citation type="journal article" date="2023" name="MicrobiologyOpen">
        <title>Genomics of the tumorigenes clade of the family Rhizobiaceae and description of Rhizobium rhododendri sp. nov.</title>
        <authorList>
            <person name="Kuzmanovic N."/>
            <person name="diCenzo G.C."/>
            <person name="Bunk B."/>
            <person name="Sproeer C."/>
            <person name="Fruehling A."/>
            <person name="Neumann-Schaal M."/>
            <person name="Overmann J."/>
            <person name="Smalla K."/>
        </authorList>
    </citation>
    <scope>NUCLEOTIDE SEQUENCE [LARGE SCALE GENOMIC DNA]</scope>
    <source>
        <strain evidence="5">rho-6.2</strain>
        <plasmid evidence="4 5">unnamed1</plasmid>
    </source>
</reference>
<dbReference type="GO" id="GO:0016757">
    <property type="term" value="F:glycosyltransferase activity"/>
    <property type="evidence" value="ECO:0007669"/>
    <property type="project" value="UniProtKB-KW"/>
</dbReference>
<geneLocation type="plasmid" evidence="4 5">
    <name>unnamed1</name>
</geneLocation>
<dbReference type="Proteomes" id="UP000318939">
    <property type="component" value="Plasmid unnamed1"/>
</dbReference>
<protein>
    <submittedName>
        <fullName evidence="4">Glycosyltransferase</fullName>
        <ecNumber evidence="4">2.4.-.-</ecNumber>
    </submittedName>
</protein>
<dbReference type="InterPro" id="IPR050834">
    <property type="entry name" value="Glycosyltransf_2"/>
</dbReference>
<keyword evidence="1" id="KW-0175">Coiled coil</keyword>
<sequence>MSDLEGRTLGEVFVSHSENVSDKWEHYPAVYGRELGALVTAGRPIRLLEIGVQNGGSLQIWRDFLPAGSEIVGVEIDVRAAELSLGEHIVVHVADATDKDALQNALKDQRFDVIVDDGSHLSSHMIATFRLCFDRVNAGGVYIIEDVHCSYLRSHGGGLEADGSAVEYFKKLADAVNVDHFEPGDESTLSEAELAATIALGHTISNISFYDSIIVVRKAESHREAPYSRVLTGSTSPLANIKDYLHLLPLNQLRTMLLSGSTFQRLSLNMLEVISSAREELGSSKEHNRQLEGNLQQLESAVELLRSENEKYEAELNKKQVELDAVRFDLEKRLGETKDVLREKHRLEESNAQIRDKMAEIERDYAASAQQLVTLRDSTLWKMLDPVRSAINSTPRWVRPVGRVFAKAVWWTVTGQIIRRMKMWRESRIRLQNAMDHTTTTAHLSTDGAAFDLPDTYTTWRLFNDVDRSTLVCQPRAARCFAVQPLFSVLVPVYRTPVDVFSAMVESVQRQTYEKWELCLVIVDEDVVTKELIQKARDFSTKDTRIKLYLTKENAGISGNSNAALSIADGEWAVLLDHDDLLTPDALFEFGKAINANPDAGFIYSDKDNISSDGKKRFGPLLKPKWSPETMLNANYLTHLCAMRTAVLRKIGGWDTATDGAQDWDIFLRVISDGGTVVHVPRILYHWRWLETSVSAGGFDAKPYAANGQLRALDKYLPIAGWPGAQAKFEGAYIRIVWDSANNPAVTVIYVNNDNLRSDYRFKGVQSIYVDGTHTNLANAIDDAIASATSEVILLLDSNFRPEDSASMQEMTAPLANHAIAIVAGRVLDTEDRVVDYGCFIENGTAFPAFRGENRNYYGPAGAVGWYRNAAAAPGGALAFRKTTWSKLGGFSAFADSDRPDLAFTLAASSKKLGRILLNPFALFRSASGASVFEKNPQTSGNKDYLRSMLPDGDQYLNPQLEAAEVGAPTLRLPKANIKKPAHDFTAEAQGVAGWFDATKQDIANSIAACNEEPAGLVKRVIWIIPEFEVPFYGGINTILRSAEHMRTHHGVAVAFAVLGGPSADVMRSRISRAFPNLAAASEIFNLQSTEGVDLGHADAAICTLWTTAYALLRLKNVRRKFYFVQDWEPLFYPGGTLSQVVEATYRFGFHAIANTPSLAESYIQLGGRGDFFMPSVDTSIFHANGRPARKEGEPFVLASYTRPGTPRNCFEALTEGMRLLKRSYGDNIEIVTAGANWDPTHFGLGGVVRNLGLLPYEETGQLYRAVDAGLVAMASRHPSYLPFEWMACGAAVVTNRNSYTEWLFRDGENSLLCEMTRSDIFETVSQLVDNVELRDTIADNALVDIRDRHSDWSISCERVFEVICEVCSGND</sequence>
<keyword evidence="5" id="KW-1185">Reference proteome</keyword>
<dbReference type="EMBL" id="CP117268">
    <property type="protein sequence ID" value="WFS25140.1"/>
    <property type="molecule type" value="Genomic_DNA"/>
</dbReference>
<keyword evidence="4" id="KW-0328">Glycosyltransferase</keyword>
<dbReference type="InterPro" id="IPR029063">
    <property type="entry name" value="SAM-dependent_MTases_sf"/>
</dbReference>
<dbReference type="InterPro" id="IPR029044">
    <property type="entry name" value="Nucleotide-diphossugar_trans"/>
</dbReference>
<gene>
    <name evidence="4" type="ORF">PR018_22970</name>
</gene>
<name>A0ABY8INX9_9HYPH</name>
<evidence type="ECO:0000259" key="2">
    <source>
        <dbReference type="Pfam" id="PF00535"/>
    </source>
</evidence>
<dbReference type="PANTHER" id="PTHR43685">
    <property type="entry name" value="GLYCOSYLTRANSFERASE"/>
    <property type="match status" value="1"/>
</dbReference>
<dbReference type="RefSeq" id="WP_142831014.1">
    <property type="nucleotide sequence ID" value="NZ_CP117268.1"/>
</dbReference>
<dbReference type="EC" id="2.4.-.-" evidence="4"/>
<dbReference type="Gene3D" id="3.40.50.11090">
    <property type="match status" value="1"/>
</dbReference>
<feature type="domain" description="WsaF C-terminal" evidence="3">
    <location>
        <begin position="1199"/>
        <end position="1324"/>
    </location>
</feature>
<feature type="coiled-coil region" evidence="1">
    <location>
        <begin position="281"/>
        <end position="371"/>
    </location>
</feature>
<keyword evidence="4" id="KW-0614">Plasmid</keyword>
<feature type="domain" description="Glycosyltransferase 2-like" evidence="2">
    <location>
        <begin position="488"/>
        <end position="648"/>
    </location>
</feature>
<dbReference type="Pfam" id="PF22772">
    <property type="entry name" value="WsaF_C"/>
    <property type="match status" value="1"/>
</dbReference>
<keyword evidence="4" id="KW-0808">Transferase</keyword>
<evidence type="ECO:0000256" key="1">
    <source>
        <dbReference type="SAM" id="Coils"/>
    </source>
</evidence>
<dbReference type="InterPro" id="IPR055050">
    <property type="entry name" value="WsaF_C"/>
</dbReference>
<dbReference type="InterPro" id="IPR001173">
    <property type="entry name" value="Glyco_trans_2-like"/>
</dbReference>
<accession>A0ABY8INX9</accession>
<dbReference type="Pfam" id="PF13578">
    <property type="entry name" value="Methyltransf_24"/>
    <property type="match status" value="1"/>
</dbReference>
<dbReference type="PANTHER" id="PTHR43685:SF2">
    <property type="entry name" value="GLYCOSYLTRANSFERASE 2-LIKE DOMAIN-CONTAINING PROTEIN"/>
    <property type="match status" value="1"/>
</dbReference>
<dbReference type="Gene3D" id="3.90.550.10">
    <property type="entry name" value="Spore Coat Polysaccharide Biosynthesis Protein SpsA, Chain A"/>
    <property type="match status" value="2"/>
</dbReference>
<dbReference type="Pfam" id="PF00535">
    <property type="entry name" value="Glycos_transf_2"/>
    <property type="match status" value="1"/>
</dbReference>
<proteinExistence type="predicted"/>
<evidence type="ECO:0000313" key="4">
    <source>
        <dbReference type="EMBL" id="WFS25140.1"/>
    </source>
</evidence>
<dbReference type="SUPFAM" id="SSF53756">
    <property type="entry name" value="UDP-Glycosyltransferase/glycogen phosphorylase"/>
    <property type="match status" value="1"/>
</dbReference>
<dbReference type="Gene3D" id="3.40.50.2000">
    <property type="entry name" value="Glycogen Phosphorylase B"/>
    <property type="match status" value="1"/>
</dbReference>
<evidence type="ECO:0000259" key="3">
    <source>
        <dbReference type="Pfam" id="PF22772"/>
    </source>
</evidence>
<dbReference type="Gene3D" id="3.40.50.150">
    <property type="entry name" value="Vaccinia Virus protein VP39"/>
    <property type="match status" value="1"/>
</dbReference>
<dbReference type="CDD" id="cd04184">
    <property type="entry name" value="GT2_RfbC_Mx_like"/>
    <property type="match status" value="1"/>
</dbReference>
<evidence type="ECO:0000313" key="5">
    <source>
        <dbReference type="Proteomes" id="UP000318939"/>
    </source>
</evidence>
<dbReference type="SUPFAM" id="SSF53335">
    <property type="entry name" value="S-adenosyl-L-methionine-dependent methyltransferases"/>
    <property type="match status" value="1"/>
</dbReference>
<dbReference type="SUPFAM" id="SSF53448">
    <property type="entry name" value="Nucleotide-diphospho-sugar transferases"/>
    <property type="match status" value="2"/>
</dbReference>